<dbReference type="PANTHER" id="PTHR45398">
    <property type="match status" value="1"/>
</dbReference>
<protein>
    <submittedName>
        <fullName evidence="2">AMP-binding protein</fullName>
    </submittedName>
</protein>
<dbReference type="InterPro" id="IPR000873">
    <property type="entry name" value="AMP-dep_synth/lig_dom"/>
</dbReference>
<reference evidence="2" key="1">
    <citation type="submission" date="2023-07" db="EMBL/GenBank/DDBJ databases">
        <title>Genome content predicts the carbon catabolic preferences of heterotrophic bacteria.</title>
        <authorList>
            <person name="Gralka M."/>
        </authorList>
    </citation>
    <scope>NUCLEOTIDE SEQUENCE</scope>
    <source>
        <strain evidence="2">G2M05</strain>
    </source>
</reference>
<accession>A0AAW7XZW9</accession>
<evidence type="ECO:0000313" key="3">
    <source>
        <dbReference type="Proteomes" id="UP001170624"/>
    </source>
</evidence>
<proteinExistence type="predicted"/>
<organism evidence="2 3">
    <name type="scientific">Photobacterium sanguinicancri</name>
    <dbReference type="NCBI Taxonomy" id="875932"/>
    <lineage>
        <taxon>Bacteria</taxon>
        <taxon>Pseudomonadati</taxon>
        <taxon>Pseudomonadota</taxon>
        <taxon>Gammaproteobacteria</taxon>
        <taxon>Vibrionales</taxon>
        <taxon>Vibrionaceae</taxon>
        <taxon>Photobacterium</taxon>
    </lineage>
</organism>
<dbReference type="RefSeq" id="WP_303498115.1">
    <property type="nucleotide sequence ID" value="NZ_JAUOPU010000002.1"/>
</dbReference>
<dbReference type="AlphaFoldDB" id="A0AAW7XZW9"/>
<feature type="domain" description="AMP-dependent synthetase/ligase" evidence="1">
    <location>
        <begin position="89"/>
        <end position="289"/>
    </location>
</feature>
<evidence type="ECO:0000313" key="2">
    <source>
        <dbReference type="EMBL" id="MDO6541380.1"/>
    </source>
</evidence>
<dbReference type="EMBL" id="JAUOPU010000002">
    <property type="protein sequence ID" value="MDO6541380.1"/>
    <property type="molecule type" value="Genomic_DNA"/>
</dbReference>
<dbReference type="SUPFAM" id="SSF56801">
    <property type="entry name" value="Acetyl-CoA synthetase-like"/>
    <property type="match status" value="1"/>
</dbReference>
<sequence>MIQTISYTSLANVMLTKRLPKSLVAFQDDTQWQQFQHDVSELTAYLKTQPQLRWALCFADSYYFAVAFMALSHSSKHIILPGNHQPAALAELAEQFEILLHDDAVATIVGTPSLALPFTGAANTKFNTSEFQALDLDALKLTLFTSGSSGTPKAIEKSLSGIATEIDVLESLWGEQLLEAKITSTVSHQHIYGLLFRILWPLCSGRAFARQDLTYPEQVMAQASVDTILISSPALLKRLADMTATSPYRQIFSSGGPLPHSAAQQSERLFSCLPVEVFGSTETGGIGYRQQHETITPWQLFPCHQVMLNAEQCLRLQSPFIDADTWYQTSDQCELLPNNQFQLKGRADRIVKIEEKRISLVDVEQRLSQLAWIDEAAVLPLDEGHRLVLGAVITLTPAGQTALAEMGKGKLWLAIRQQLRQWLEPVGIPRRFRATDEIPINSQGKRQFQALVTLFSD</sequence>
<dbReference type="Proteomes" id="UP001170624">
    <property type="component" value="Unassembled WGS sequence"/>
</dbReference>
<comment type="caution">
    <text evidence="2">The sequence shown here is derived from an EMBL/GenBank/DDBJ whole genome shotgun (WGS) entry which is preliminary data.</text>
</comment>
<dbReference type="InterPro" id="IPR045851">
    <property type="entry name" value="AMP-bd_C_sf"/>
</dbReference>
<dbReference type="Pfam" id="PF00501">
    <property type="entry name" value="AMP-binding"/>
    <property type="match status" value="1"/>
</dbReference>
<name>A0AAW7XZW9_9GAMM</name>
<dbReference type="Gene3D" id="3.40.50.12780">
    <property type="entry name" value="N-terminal domain of ligase-like"/>
    <property type="match status" value="1"/>
</dbReference>
<evidence type="ECO:0000259" key="1">
    <source>
        <dbReference type="Pfam" id="PF00501"/>
    </source>
</evidence>
<dbReference type="InterPro" id="IPR042099">
    <property type="entry name" value="ANL_N_sf"/>
</dbReference>
<dbReference type="Gene3D" id="3.30.300.30">
    <property type="match status" value="1"/>
</dbReference>
<dbReference type="PANTHER" id="PTHR45398:SF1">
    <property type="entry name" value="ENZYME, PUTATIVE (JCVI)-RELATED"/>
    <property type="match status" value="1"/>
</dbReference>
<gene>
    <name evidence="2" type="ORF">Q4568_02480</name>
</gene>